<feature type="region of interest" description="Disordered" evidence="1">
    <location>
        <begin position="56"/>
        <end position="82"/>
    </location>
</feature>
<organism evidence="2 3">
    <name type="scientific">Plakobranchus ocellatus</name>
    <dbReference type="NCBI Taxonomy" id="259542"/>
    <lineage>
        <taxon>Eukaryota</taxon>
        <taxon>Metazoa</taxon>
        <taxon>Spiralia</taxon>
        <taxon>Lophotrochozoa</taxon>
        <taxon>Mollusca</taxon>
        <taxon>Gastropoda</taxon>
        <taxon>Heterobranchia</taxon>
        <taxon>Euthyneura</taxon>
        <taxon>Panpulmonata</taxon>
        <taxon>Sacoglossa</taxon>
        <taxon>Placobranchoidea</taxon>
        <taxon>Plakobranchidae</taxon>
        <taxon>Plakobranchus</taxon>
    </lineage>
</organism>
<name>A0AAV3Z7R0_9GAST</name>
<dbReference type="AlphaFoldDB" id="A0AAV3Z7R0"/>
<gene>
    <name evidence="2" type="ORF">PoB_001804000</name>
</gene>
<accession>A0AAV3Z7R0</accession>
<protein>
    <submittedName>
        <fullName evidence="2">Uncharacterized protein</fullName>
    </submittedName>
</protein>
<evidence type="ECO:0000313" key="2">
    <source>
        <dbReference type="EMBL" id="GFN91534.1"/>
    </source>
</evidence>
<sequence>MSNKKLVPAGGDTTLLLWELSSSQHNVEFATRVRHPQLHPARSNIHGRVLFNASPQQGVQAFRPSDYGGDDGGRTRERGVPADFRTVRYPLCHQRLRSRREPLWPGRMD</sequence>
<dbReference type="Proteomes" id="UP000735302">
    <property type="component" value="Unassembled WGS sequence"/>
</dbReference>
<comment type="caution">
    <text evidence="2">The sequence shown here is derived from an EMBL/GenBank/DDBJ whole genome shotgun (WGS) entry which is preliminary data.</text>
</comment>
<evidence type="ECO:0000313" key="3">
    <source>
        <dbReference type="Proteomes" id="UP000735302"/>
    </source>
</evidence>
<feature type="compositionally biased region" description="Basic and acidic residues" evidence="1">
    <location>
        <begin position="71"/>
        <end position="80"/>
    </location>
</feature>
<evidence type="ECO:0000256" key="1">
    <source>
        <dbReference type="SAM" id="MobiDB-lite"/>
    </source>
</evidence>
<dbReference type="EMBL" id="BLXT01002152">
    <property type="protein sequence ID" value="GFN91534.1"/>
    <property type="molecule type" value="Genomic_DNA"/>
</dbReference>
<keyword evidence="3" id="KW-1185">Reference proteome</keyword>
<reference evidence="2 3" key="1">
    <citation type="journal article" date="2021" name="Elife">
        <title>Chloroplast acquisition without the gene transfer in kleptoplastic sea slugs, Plakobranchus ocellatus.</title>
        <authorList>
            <person name="Maeda T."/>
            <person name="Takahashi S."/>
            <person name="Yoshida T."/>
            <person name="Shimamura S."/>
            <person name="Takaki Y."/>
            <person name="Nagai Y."/>
            <person name="Toyoda A."/>
            <person name="Suzuki Y."/>
            <person name="Arimoto A."/>
            <person name="Ishii H."/>
            <person name="Satoh N."/>
            <person name="Nishiyama T."/>
            <person name="Hasebe M."/>
            <person name="Maruyama T."/>
            <person name="Minagawa J."/>
            <person name="Obokata J."/>
            <person name="Shigenobu S."/>
        </authorList>
    </citation>
    <scope>NUCLEOTIDE SEQUENCE [LARGE SCALE GENOMIC DNA]</scope>
</reference>
<proteinExistence type="predicted"/>